<evidence type="ECO:0000256" key="1">
    <source>
        <dbReference type="ARBA" id="ARBA00043985"/>
    </source>
</evidence>
<dbReference type="Proteomes" id="UP000635902">
    <property type="component" value="Unassembled WGS sequence"/>
</dbReference>
<reference evidence="4 5" key="1">
    <citation type="submission" date="2020-10" db="EMBL/GenBank/DDBJ databases">
        <title>Novel species in genus Corynebacterium.</title>
        <authorList>
            <person name="Zhang G."/>
        </authorList>
    </citation>
    <scope>NUCLEOTIDE SEQUENCE [LARGE SCALE GENOMIC DNA]</scope>
    <source>
        <strain evidence="4 5">DSM 45110</strain>
    </source>
</reference>
<protein>
    <submittedName>
        <fullName evidence="4">PspA/IM30 family protein</fullName>
    </submittedName>
</protein>
<sequence>MANPLSKGWKYLMQSLDTKIEDNADPKVQIQQAAEASRRQHAELTKQAAAVIGNRNQLEMKMHRLQEDVQKLSNNARMAIQQADQANAAGDAAKAQELNQTAEVFASQLVTVEKELEDTKQMHAGAVESAKQAEAQKQQADMRFQEQQQQIQQLQQQVDQTKMQEATAQSVQQMNGMQSLQNDDSVPTLDSVRDKIEQRYAQALGAQELVEGSVQGRMDEIAAAGNDMRATSRLDQIRAEMKGELESGKGSEAASGAVVDAEGQEDAAGSADSNPYMGENK</sequence>
<keyword evidence="2" id="KW-0175">Coiled coil</keyword>
<evidence type="ECO:0000313" key="5">
    <source>
        <dbReference type="Proteomes" id="UP000635902"/>
    </source>
</evidence>
<feature type="coiled-coil region" evidence="2">
    <location>
        <begin position="27"/>
        <end position="89"/>
    </location>
</feature>
<proteinExistence type="inferred from homology"/>
<dbReference type="EMBL" id="JADKMY010000001">
    <property type="protein sequence ID" value="MBF4552608.1"/>
    <property type="molecule type" value="Genomic_DNA"/>
</dbReference>
<comment type="similarity">
    <text evidence="1">Belongs to the PspA/Vipp/IM30 family.</text>
</comment>
<organism evidence="4 5">
    <name type="scientific">Corynebacterium suicordis DSM 45110</name>
    <dbReference type="NCBI Taxonomy" id="1121369"/>
    <lineage>
        <taxon>Bacteria</taxon>
        <taxon>Bacillati</taxon>
        <taxon>Actinomycetota</taxon>
        <taxon>Actinomycetes</taxon>
        <taxon>Mycobacteriales</taxon>
        <taxon>Corynebacteriaceae</taxon>
        <taxon>Corynebacterium</taxon>
    </lineage>
</organism>
<feature type="coiled-coil region" evidence="2">
    <location>
        <begin position="130"/>
        <end position="171"/>
    </location>
</feature>
<name>A0ABR9ZHW9_9CORY</name>
<keyword evidence="5" id="KW-1185">Reference proteome</keyword>
<dbReference type="RefSeq" id="WP_194556488.1">
    <property type="nucleotide sequence ID" value="NZ_JADKMY010000001.1"/>
</dbReference>
<comment type="caution">
    <text evidence="4">The sequence shown here is derived from an EMBL/GenBank/DDBJ whole genome shotgun (WGS) entry which is preliminary data.</text>
</comment>
<evidence type="ECO:0000256" key="2">
    <source>
        <dbReference type="SAM" id="Coils"/>
    </source>
</evidence>
<feature type="compositionally biased region" description="Basic and acidic residues" evidence="3">
    <location>
        <begin position="239"/>
        <end position="249"/>
    </location>
</feature>
<gene>
    <name evidence="4" type="ORF">IRY30_00720</name>
</gene>
<accession>A0ABR9ZHW9</accession>
<dbReference type="Pfam" id="PF04012">
    <property type="entry name" value="PspA_IM30"/>
    <property type="match status" value="1"/>
</dbReference>
<evidence type="ECO:0000256" key="3">
    <source>
        <dbReference type="SAM" id="MobiDB-lite"/>
    </source>
</evidence>
<feature type="region of interest" description="Disordered" evidence="3">
    <location>
        <begin position="239"/>
        <end position="281"/>
    </location>
</feature>
<dbReference type="InterPro" id="IPR007157">
    <property type="entry name" value="PspA_VIPP1"/>
</dbReference>
<evidence type="ECO:0000313" key="4">
    <source>
        <dbReference type="EMBL" id="MBF4552608.1"/>
    </source>
</evidence>